<organism evidence="7 8">
    <name type="scientific">Paraburkholderia humisilvae</name>
    <dbReference type="NCBI Taxonomy" id="627669"/>
    <lineage>
        <taxon>Bacteria</taxon>
        <taxon>Pseudomonadati</taxon>
        <taxon>Pseudomonadota</taxon>
        <taxon>Betaproteobacteria</taxon>
        <taxon>Burkholderiales</taxon>
        <taxon>Burkholderiaceae</taxon>
        <taxon>Paraburkholderia</taxon>
    </lineage>
</organism>
<dbReference type="PANTHER" id="PTHR38097:SF2">
    <property type="entry name" value="DNA-BINDING PROTEIN STPA"/>
    <property type="match status" value="1"/>
</dbReference>
<feature type="domain" description="DNA-binding protein H-NS-like C-terminal" evidence="6">
    <location>
        <begin position="76"/>
        <end position="115"/>
    </location>
</feature>
<comment type="similarity">
    <text evidence="2">Belongs to the histone-like protein H-NS family.</text>
</comment>
<dbReference type="SMART" id="SM00528">
    <property type="entry name" value="HNS"/>
    <property type="match status" value="1"/>
</dbReference>
<dbReference type="Proteomes" id="UP000494363">
    <property type="component" value="Unassembled WGS sequence"/>
</dbReference>
<dbReference type="AlphaFoldDB" id="A0A6J5E0M9"/>
<comment type="subcellular location">
    <subcellularLocation>
        <location evidence="1">Cytoplasm</location>
        <location evidence="1">Nucleoid</location>
    </subcellularLocation>
</comment>
<dbReference type="Pfam" id="PF00816">
    <property type="entry name" value="Histone_HNS"/>
    <property type="match status" value="1"/>
</dbReference>
<evidence type="ECO:0000256" key="4">
    <source>
        <dbReference type="ARBA" id="ARBA00023125"/>
    </source>
</evidence>
<evidence type="ECO:0000256" key="2">
    <source>
        <dbReference type="ARBA" id="ARBA00010610"/>
    </source>
</evidence>
<dbReference type="SUPFAM" id="SSF81273">
    <property type="entry name" value="H-NS histone-like proteins"/>
    <property type="match status" value="1"/>
</dbReference>
<dbReference type="PANTHER" id="PTHR38097">
    <property type="match status" value="1"/>
</dbReference>
<dbReference type="InterPro" id="IPR027444">
    <property type="entry name" value="H-NS_C_dom"/>
</dbReference>
<evidence type="ECO:0000256" key="5">
    <source>
        <dbReference type="SAM" id="MobiDB-lite"/>
    </source>
</evidence>
<accession>A0A6J5E0M9</accession>
<dbReference type="EMBL" id="CADIKH010000014">
    <property type="protein sequence ID" value="CAB3758712.1"/>
    <property type="molecule type" value="Genomic_DNA"/>
</dbReference>
<keyword evidence="8" id="KW-1185">Reference proteome</keyword>
<feature type="region of interest" description="Disordered" evidence="5">
    <location>
        <begin position="65"/>
        <end position="101"/>
    </location>
</feature>
<keyword evidence="4 7" id="KW-0238">DNA-binding</keyword>
<reference evidence="7 8" key="1">
    <citation type="submission" date="2020-04" db="EMBL/GenBank/DDBJ databases">
        <authorList>
            <person name="De Canck E."/>
        </authorList>
    </citation>
    <scope>NUCLEOTIDE SEQUENCE [LARGE SCALE GENOMIC DNA]</scope>
    <source>
        <strain evidence="7 8">LMG 29542</strain>
    </source>
</reference>
<keyword evidence="3" id="KW-0963">Cytoplasm</keyword>
<dbReference type="GO" id="GO:0003677">
    <property type="term" value="F:DNA binding"/>
    <property type="evidence" value="ECO:0007669"/>
    <property type="project" value="UniProtKB-KW"/>
</dbReference>
<evidence type="ECO:0000313" key="7">
    <source>
        <dbReference type="EMBL" id="CAB3758712.1"/>
    </source>
</evidence>
<proteinExistence type="inferred from homology"/>
<name>A0A6J5E0M9_9BURK</name>
<dbReference type="GO" id="GO:0009295">
    <property type="term" value="C:nucleoid"/>
    <property type="evidence" value="ECO:0007669"/>
    <property type="project" value="UniProtKB-SubCell"/>
</dbReference>
<dbReference type="RefSeq" id="WP_281369788.1">
    <property type="nucleotide sequence ID" value="NZ_CADIKH010000014.1"/>
</dbReference>
<evidence type="ECO:0000256" key="3">
    <source>
        <dbReference type="ARBA" id="ARBA00022490"/>
    </source>
</evidence>
<dbReference type="Gene3D" id="4.10.430.30">
    <property type="match status" value="1"/>
</dbReference>
<gene>
    <name evidence="7" type="ORF">LMG29542_03411</name>
</gene>
<evidence type="ECO:0000256" key="1">
    <source>
        <dbReference type="ARBA" id="ARBA00004453"/>
    </source>
</evidence>
<evidence type="ECO:0000259" key="6">
    <source>
        <dbReference type="SMART" id="SM00528"/>
    </source>
</evidence>
<sequence>MKSEGYIMKELRSLLKELEEVKAQIELARTAESARAITTCKVLIETYGLTAHDLGLVRTQLIPSRRGRKPQTFRPKAPHASVPPKYRDPASGKTWSGRGRTPLWMRGDDRDAFLIRGAR</sequence>
<protein>
    <submittedName>
        <fullName evidence="7">DNA-binding protein Bv3F</fullName>
    </submittedName>
</protein>
<evidence type="ECO:0000313" key="8">
    <source>
        <dbReference type="Proteomes" id="UP000494363"/>
    </source>
</evidence>